<dbReference type="RefSeq" id="WP_272747034.1">
    <property type="nucleotide sequence ID" value="NZ_JAQQKX010000002.1"/>
</dbReference>
<dbReference type="InterPro" id="IPR025355">
    <property type="entry name" value="DUF4259"/>
</dbReference>
<dbReference type="Pfam" id="PF14078">
    <property type="entry name" value="DUF4259"/>
    <property type="match status" value="1"/>
</dbReference>
<gene>
    <name evidence="1" type="ORF">PQU92_04635</name>
</gene>
<sequence length="129" mass="14042">MTAWGNGPFDNDDAADFMIDLEEAPAWDAVRRVFTQALDTTDYLGLTEGARVYAAAAFLSVALGKSEISAQDYHMIIDDLGAVPDDLAALARKALTRICAADSEIDDLYQGAAYDEWIATVRYIDKALT</sequence>
<dbReference type="Proteomes" id="UP001214854">
    <property type="component" value="Unassembled WGS sequence"/>
</dbReference>
<dbReference type="EMBL" id="JAQQKX010000002">
    <property type="protein sequence ID" value="MDC7682549.1"/>
    <property type="molecule type" value="Genomic_DNA"/>
</dbReference>
<proteinExistence type="predicted"/>
<evidence type="ECO:0000313" key="2">
    <source>
        <dbReference type="Proteomes" id="UP001214854"/>
    </source>
</evidence>
<accession>A0ABT5HR63</accession>
<organism evidence="1 2">
    <name type="scientific">Asticcacaulis aquaticus</name>
    <dbReference type="NCBI Taxonomy" id="2984212"/>
    <lineage>
        <taxon>Bacteria</taxon>
        <taxon>Pseudomonadati</taxon>
        <taxon>Pseudomonadota</taxon>
        <taxon>Alphaproteobacteria</taxon>
        <taxon>Caulobacterales</taxon>
        <taxon>Caulobacteraceae</taxon>
        <taxon>Asticcacaulis</taxon>
    </lineage>
</organism>
<protein>
    <submittedName>
        <fullName evidence="1">DUF4259 domain-containing protein</fullName>
    </submittedName>
</protein>
<name>A0ABT5HR63_9CAUL</name>
<evidence type="ECO:0000313" key="1">
    <source>
        <dbReference type="EMBL" id="MDC7682549.1"/>
    </source>
</evidence>
<keyword evidence="2" id="KW-1185">Reference proteome</keyword>
<comment type="caution">
    <text evidence="1">The sequence shown here is derived from an EMBL/GenBank/DDBJ whole genome shotgun (WGS) entry which is preliminary data.</text>
</comment>
<reference evidence="1 2" key="1">
    <citation type="submission" date="2023-01" db="EMBL/GenBank/DDBJ databases">
        <title>Novel species of the genus Asticcacaulis isolated from rivers.</title>
        <authorList>
            <person name="Lu H."/>
        </authorList>
    </citation>
    <scope>NUCLEOTIDE SEQUENCE [LARGE SCALE GENOMIC DNA]</scope>
    <source>
        <strain evidence="1 2">BYS171W</strain>
    </source>
</reference>